<evidence type="ECO:0000313" key="2">
    <source>
        <dbReference type="EMBL" id="WTQ85524.1"/>
    </source>
</evidence>
<reference evidence="2 3" key="1">
    <citation type="submission" date="2022-10" db="EMBL/GenBank/DDBJ databases">
        <title>The complete genomes of actinobacterial strains from the NBC collection.</title>
        <authorList>
            <person name="Joergensen T.S."/>
            <person name="Alvarez Arevalo M."/>
            <person name="Sterndorff E.B."/>
            <person name="Faurdal D."/>
            <person name="Vuksanovic O."/>
            <person name="Mourched A.-S."/>
            <person name="Charusanti P."/>
            <person name="Shaw S."/>
            <person name="Blin K."/>
            <person name="Weber T."/>
        </authorList>
    </citation>
    <scope>NUCLEOTIDE SEQUENCE [LARGE SCALE GENOMIC DNA]</scope>
    <source>
        <strain evidence="2 3">NBC_00156</strain>
    </source>
</reference>
<gene>
    <name evidence="2" type="ORF">OG350_36850</name>
</gene>
<keyword evidence="3" id="KW-1185">Reference proteome</keyword>
<accession>A0ABZ1L1Q1</accession>
<name>A0ABZ1L1Q1_STRAH</name>
<organism evidence="2 3">
    <name type="scientific">Streptomyces achromogenes</name>
    <dbReference type="NCBI Taxonomy" id="67255"/>
    <lineage>
        <taxon>Bacteria</taxon>
        <taxon>Bacillati</taxon>
        <taxon>Actinomycetota</taxon>
        <taxon>Actinomycetes</taxon>
        <taxon>Kitasatosporales</taxon>
        <taxon>Streptomycetaceae</taxon>
        <taxon>Streptomyces</taxon>
    </lineage>
</organism>
<dbReference type="Proteomes" id="UP001622557">
    <property type="component" value="Chromosome"/>
</dbReference>
<dbReference type="RefSeq" id="WP_405454212.1">
    <property type="nucleotide sequence ID" value="NZ_CP108164.1"/>
</dbReference>
<sequence>MLALDRPARPDQSAAAAGTTGCFFADQGLSDLLTAAWRADTVLDRDREQDIPARLHALAAELAPPATAEAGGDCDHATAPAAACLPAGGCEDGGAPVTALGEPELLGSGTRVRGAGVPEGARSPPAPRAWGDAGWLAET</sequence>
<protein>
    <submittedName>
        <fullName evidence="2">Uncharacterized protein</fullName>
    </submittedName>
</protein>
<dbReference type="PROSITE" id="PS51257">
    <property type="entry name" value="PROKAR_LIPOPROTEIN"/>
    <property type="match status" value="1"/>
</dbReference>
<dbReference type="EMBL" id="CP108164">
    <property type="protein sequence ID" value="WTQ85524.1"/>
    <property type="molecule type" value="Genomic_DNA"/>
</dbReference>
<evidence type="ECO:0000256" key="1">
    <source>
        <dbReference type="SAM" id="MobiDB-lite"/>
    </source>
</evidence>
<evidence type="ECO:0000313" key="3">
    <source>
        <dbReference type="Proteomes" id="UP001622557"/>
    </source>
</evidence>
<dbReference type="GeneID" id="97286134"/>
<proteinExistence type="predicted"/>
<feature type="region of interest" description="Disordered" evidence="1">
    <location>
        <begin position="101"/>
        <end position="139"/>
    </location>
</feature>